<sequence length="331" mass="35336">MFNRAFAFNQFRTLFAPRKPRHPLVRVAVGLLGLAILAAMVFIGVFVGAAMILVGLAWKLLASRKPGPSRAADPNVVEGEYHVTAGTPFLDARMSDVFDVIPAAATPRVPVVGGGSFPVHRIYCVGRNFADHAREMGAAVPAADDRGRPMFFTKPADAIVVGHDDVIPYPPATSNLHHEVELVVAIGRDAPAGELAVGDAEALVYGYAVGLDLTRRDLQAAAKEKGHPWDSAKGFDASAPISEIVHAGEVGDLAALNLSLEINGEVRQQSLLDQMIWNVPEILHELSKLWQLRAGDLVFMGTPSGVAALKPGDRFSARLENVAERHGVIAG</sequence>
<dbReference type="GO" id="GO:0018773">
    <property type="term" value="F:acetylpyruvate hydrolase activity"/>
    <property type="evidence" value="ECO:0007669"/>
    <property type="project" value="TreeGrafter"/>
</dbReference>
<proteinExistence type="inferred from homology"/>
<keyword evidence="3" id="KW-0812">Transmembrane</keyword>
<keyword evidence="3" id="KW-1133">Transmembrane helix</keyword>
<dbReference type="AlphaFoldDB" id="A0AA39CP11"/>
<evidence type="ECO:0000256" key="1">
    <source>
        <dbReference type="ARBA" id="ARBA00010211"/>
    </source>
</evidence>
<dbReference type="SUPFAM" id="SSF56529">
    <property type="entry name" value="FAH"/>
    <property type="match status" value="1"/>
</dbReference>
<feature type="transmembrane region" description="Helical" evidence="3">
    <location>
        <begin position="27"/>
        <end position="58"/>
    </location>
</feature>
<evidence type="ECO:0000313" key="5">
    <source>
        <dbReference type="EMBL" id="KAJ9614781.1"/>
    </source>
</evidence>
<evidence type="ECO:0000259" key="4">
    <source>
        <dbReference type="Pfam" id="PF01557"/>
    </source>
</evidence>
<dbReference type="PANTHER" id="PTHR11820">
    <property type="entry name" value="ACYLPYRUVASE"/>
    <property type="match status" value="1"/>
</dbReference>
<gene>
    <name evidence="5" type="ORF">H2204_014422</name>
</gene>
<protein>
    <recommendedName>
        <fullName evidence="4">Fumarylacetoacetase-like C-terminal domain-containing protein</fullName>
    </recommendedName>
</protein>
<keyword evidence="2" id="KW-0479">Metal-binding</keyword>
<dbReference type="InterPro" id="IPR036663">
    <property type="entry name" value="Fumarylacetoacetase_C_sf"/>
</dbReference>
<dbReference type="Gene3D" id="3.90.850.10">
    <property type="entry name" value="Fumarylacetoacetase-like, C-terminal domain"/>
    <property type="match status" value="1"/>
</dbReference>
<dbReference type="Pfam" id="PF01557">
    <property type="entry name" value="FAA_hydrolase"/>
    <property type="match status" value="1"/>
</dbReference>
<name>A0AA39CP11_9EURO</name>
<dbReference type="GO" id="GO:0046872">
    <property type="term" value="F:metal ion binding"/>
    <property type="evidence" value="ECO:0007669"/>
    <property type="project" value="UniProtKB-KW"/>
</dbReference>
<evidence type="ECO:0000256" key="2">
    <source>
        <dbReference type="ARBA" id="ARBA00022723"/>
    </source>
</evidence>
<keyword evidence="3" id="KW-0472">Membrane</keyword>
<organism evidence="5">
    <name type="scientific">Knufia peltigerae</name>
    <dbReference type="NCBI Taxonomy" id="1002370"/>
    <lineage>
        <taxon>Eukaryota</taxon>
        <taxon>Fungi</taxon>
        <taxon>Dikarya</taxon>
        <taxon>Ascomycota</taxon>
        <taxon>Pezizomycotina</taxon>
        <taxon>Eurotiomycetes</taxon>
        <taxon>Chaetothyriomycetidae</taxon>
        <taxon>Chaetothyriales</taxon>
        <taxon>Trichomeriaceae</taxon>
        <taxon>Knufia</taxon>
    </lineage>
</organism>
<accession>A0AA39CP11</accession>
<evidence type="ECO:0000256" key="3">
    <source>
        <dbReference type="SAM" id="Phobius"/>
    </source>
</evidence>
<dbReference type="EMBL" id="JAPDRN010000184">
    <property type="protein sequence ID" value="KAJ9614781.1"/>
    <property type="molecule type" value="Genomic_DNA"/>
</dbReference>
<feature type="domain" description="Fumarylacetoacetase-like C-terminal" evidence="4">
    <location>
        <begin position="122"/>
        <end position="322"/>
    </location>
</feature>
<comment type="similarity">
    <text evidence="1">Belongs to the FAH family.</text>
</comment>
<comment type="caution">
    <text evidence="5">The sequence shown here is derived from an EMBL/GenBank/DDBJ whole genome shotgun (WGS) entry which is preliminary data.</text>
</comment>
<dbReference type="PANTHER" id="PTHR11820:SF90">
    <property type="entry name" value="FLUTATHIONE S-TRANSFERASE"/>
    <property type="match status" value="1"/>
</dbReference>
<reference evidence="5" key="1">
    <citation type="submission" date="2022-10" db="EMBL/GenBank/DDBJ databases">
        <title>Culturing micro-colonial fungi from biological soil crusts in the Mojave desert and describing Neophaeococcomyces mojavensis, and introducing the new genera and species Taxawa tesnikishii.</title>
        <authorList>
            <person name="Kurbessoian T."/>
            <person name="Stajich J.E."/>
        </authorList>
    </citation>
    <scope>NUCLEOTIDE SEQUENCE</scope>
    <source>
        <strain evidence="5">TK_35</strain>
    </source>
</reference>
<dbReference type="InterPro" id="IPR011234">
    <property type="entry name" value="Fumarylacetoacetase-like_C"/>
</dbReference>